<dbReference type="Pfam" id="PF01535">
    <property type="entry name" value="PPR"/>
    <property type="match status" value="1"/>
</dbReference>
<dbReference type="InterPro" id="IPR025836">
    <property type="entry name" value="Zn_knuckle_CX2CX4HX4C"/>
</dbReference>
<feature type="repeat" description="PPR" evidence="2">
    <location>
        <begin position="605"/>
        <end position="639"/>
    </location>
</feature>
<feature type="compositionally biased region" description="Basic and acidic residues" evidence="3">
    <location>
        <begin position="333"/>
        <end position="351"/>
    </location>
</feature>
<evidence type="ECO:0000259" key="5">
    <source>
        <dbReference type="Pfam" id="PF14392"/>
    </source>
</evidence>
<dbReference type="InterPro" id="IPR052308">
    <property type="entry name" value="PPR_domain-containing"/>
</dbReference>
<dbReference type="Pfam" id="PF13041">
    <property type="entry name" value="PPR_2"/>
    <property type="match status" value="3"/>
</dbReference>
<evidence type="ECO:0000313" key="6">
    <source>
        <dbReference type="EMBL" id="KAF9623356.1"/>
    </source>
</evidence>
<dbReference type="AlphaFoldDB" id="A0A835ISK2"/>
<protein>
    <recommendedName>
        <fullName evidence="8">Pentatricopeptide repeat-containing protein</fullName>
    </recommendedName>
</protein>
<feature type="repeat" description="PPR" evidence="2">
    <location>
        <begin position="500"/>
        <end position="534"/>
    </location>
</feature>
<dbReference type="InterPro" id="IPR011990">
    <property type="entry name" value="TPR-like_helical_dom_sf"/>
</dbReference>
<dbReference type="OrthoDB" id="185373at2759"/>
<keyword evidence="1" id="KW-0677">Repeat</keyword>
<keyword evidence="7" id="KW-1185">Reference proteome</keyword>
<evidence type="ECO:0000313" key="7">
    <source>
        <dbReference type="Proteomes" id="UP000631114"/>
    </source>
</evidence>
<gene>
    <name evidence="6" type="ORF">IFM89_000845</name>
</gene>
<feature type="repeat" description="PPR" evidence="2">
    <location>
        <begin position="640"/>
        <end position="677"/>
    </location>
</feature>
<dbReference type="PANTHER" id="PTHR47937">
    <property type="entry name" value="PLASTID TRANSCRIPTIONALLY ACTIVE CHROMOSOME 2-LIKE PROTEIN"/>
    <property type="match status" value="1"/>
</dbReference>
<feature type="domain" description="Zinc knuckle CX2CX4HX4C" evidence="5">
    <location>
        <begin position="197"/>
        <end position="244"/>
    </location>
</feature>
<evidence type="ECO:0000256" key="1">
    <source>
        <dbReference type="ARBA" id="ARBA00022737"/>
    </source>
</evidence>
<sequence length="717" mass="81273">MLRENLVEDMVDMFEQDGLARAKIEKLQVEMGNLFCSKEKRIVEIVSKNNDDNTAEQRTLMGKLYGGKAISLQDLADELHQCWQIKGPTKIELIAKGYYKMEFEEEKELDHVKENGPWLIQWFIFSVNKGIHIDEVASAKKFDLVDFWIQIYGIPRERITEENVRRMGDILGKVKAMDLGCQKEFRTPVARVRVRMNIKERLMKGIDLRTEKGEVIPLTFKYEKLEILCYFCGCIGHDIHYCNKKETYSIEMRKQGGSPRDIKNNFSFMLRANVFFNGEASTGPVSVTISGTPRKPRPDQIPPRNRSLPGKMLWYGGGVLTSPLSMGTVESASDVRGRSTEVREHEVRENRTASLEAEVEGGISNSSGYNGDGSSEEEFSEKEVSSKGKQGENTHGRDMSGESKEEASSSGGKPDRAVKVFLSMHEHGCVQDLPSFNTLLDVLFKRTPRALEILKEMVERGNEPSVSTYNILLKGFFRAGQIKEAWEFFLQMKKRGCVIDVVTYTTLVHGFGVVGEIAKARKVFNGMIKEGCLPSVVTYTAFIQVLCKKDNVENAIVVFEEMLRKGYVPNVTTYAVVIRGLCHAGDMNRAMEFMERMKDDGCEANLQIYNVVIRYFIDAGDLEKALEIFEKMCSGDCLPNLDTYNILISAMFVRKKVDDLVLAGKLLVEMVDRGFMPRRFTFNRVLNGLLLTGNQAFAKEILRAQSRSGRLPRQFKL</sequence>
<dbReference type="Gene3D" id="1.25.40.10">
    <property type="entry name" value="Tetratricopeptide repeat domain"/>
    <property type="match status" value="2"/>
</dbReference>
<dbReference type="EMBL" id="JADFTS010000001">
    <property type="protein sequence ID" value="KAF9623356.1"/>
    <property type="molecule type" value="Genomic_DNA"/>
</dbReference>
<feature type="compositionally biased region" description="Basic and acidic residues" evidence="3">
    <location>
        <begin position="381"/>
        <end position="414"/>
    </location>
</feature>
<evidence type="ECO:0008006" key="8">
    <source>
        <dbReference type="Google" id="ProtNLM"/>
    </source>
</evidence>
<dbReference type="PANTHER" id="PTHR47937:SF8">
    <property type="entry name" value="PENTATRICOPEPTIDE REPEAT DOMAIN CONTAINING PROTEIN-RELATED"/>
    <property type="match status" value="1"/>
</dbReference>
<dbReference type="Pfam" id="PF14392">
    <property type="entry name" value="zf-CCHC_4"/>
    <property type="match status" value="1"/>
</dbReference>
<dbReference type="PROSITE" id="PS51375">
    <property type="entry name" value="PPR"/>
    <property type="match status" value="6"/>
</dbReference>
<proteinExistence type="predicted"/>
<organism evidence="6 7">
    <name type="scientific">Coptis chinensis</name>
    <dbReference type="NCBI Taxonomy" id="261450"/>
    <lineage>
        <taxon>Eukaryota</taxon>
        <taxon>Viridiplantae</taxon>
        <taxon>Streptophyta</taxon>
        <taxon>Embryophyta</taxon>
        <taxon>Tracheophyta</taxon>
        <taxon>Spermatophyta</taxon>
        <taxon>Magnoliopsida</taxon>
        <taxon>Ranunculales</taxon>
        <taxon>Ranunculaceae</taxon>
        <taxon>Coptidoideae</taxon>
        <taxon>Coptis</taxon>
    </lineage>
</organism>
<reference evidence="6 7" key="1">
    <citation type="submission" date="2020-10" db="EMBL/GenBank/DDBJ databases">
        <title>The Coptis chinensis genome and diversification of protoberbering-type alkaloids.</title>
        <authorList>
            <person name="Wang B."/>
            <person name="Shu S."/>
            <person name="Song C."/>
            <person name="Liu Y."/>
        </authorList>
    </citation>
    <scope>NUCLEOTIDE SEQUENCE [LARGE SCALE GENOMIC DNA]</scope>
    <source>
        <strain evidence="6">HL-2020</strain>
        <tissue evidence="6">Leaf</tissue>
    </source>
</reference>
<dbReference type="NCBIfam" id="TIGR00756">
    <property type="entry name" value="PPR"/>
    <property type="match status" value="5"/>
</dbReference>
<feature type="region of interest" description="Disordered" evidence="3">
    <location>
        <begin position="285"/>
        <end position="310"/>
    </location>
</feature>
<dbReference type="InterPro" id="IPR025558">
    <property type="entry name" value="DUF4283"/>
</dbReference>
<dbReference type="Pfam" id="PF14111">
    <property type="entry name" value="DUF4283"/>
    <property type="match status" value="1"/>
</dbReference>
<evidence type="ECO:0000256" key="2">
    <source>
        <dbReference type="PROSITE-ProRule" id="PRU00708"/>
    </source>
</evidence>
<evidence type="ECO:0000259" key="4">
    <source>
        <dbReference type="Pfam" id="PF14111"/>
    </source>
</evidence>
<comment type="caution">
    <text evidence="6">The sequence shown here is derived from an EMBL/GenBank/DDBJ whole genome shotgun (WGS) entry which is preliminary data.</text>
</comment>
<feature type="repeat" description="PPR" evidence="2">
    <location>
        <begin position="465"/>
        <end position="499"/>
    </location>
</feature>
<feature type="repeat" description="PPR" evidence="2">
    <location>
        <begin position="570"/>
        <end position="604"/>
    </location>
</feature>
<evidence type="ECO:0000256" key="3">
    <source>
        <dbReference type="SAM" id="MobiDB-lite"/>
    </source>
</evidence>
<dbReference type="InterPro" id="IPR002885">
    <property type="entry name" value="PPR_rpt"/>
</dbReference>
<dbReference type="Proteomes" id="UP000631114">
    <property type="component" value="Unassembled WGS sequence"/>
</dbReference>
<feature type="domain" description="DUF4283" evidence="4">
    <location>
        <begin position="56"/>
        <end position="126"/>
    </location>
</feature>
<name>A0A835ISK2_9MAGN</name>
<feature type="region of interest" description="Disordered" evidence="3">
    <location>
        <begin position="325"/>
        <end position="414"/>
    </location>
</feature>
<feature type="compositionally biased region" description="Low complexity" evidence="3">
    <location>
        <begin position="360"/>
        <end position="373"/>
    </location>
</feature>
<accession>A0A835ISK2</accession>
<feature type="repeat" description="PPR" evidence="2">
    <location>
        <begin position="535"/>
        <end position="569"/>
    </location>
</feature>